<feature type="domain" description="Acyltransferase 3" evidence="9">
    <location>
        <begin position="23"/>
        <end position="357"/>
    </location>
</feature>
<dbReference type="PANTHER" id="PTHR23028">
    <property type="entry name" value="ACETYLTRANSFERASE"/>
    <property type="match status" value="1"/>
</dbReference>
<feature type="transmembrane region" description="Helical" evidence="8">
    <location>
        <begin position="222"/>
        <end position="240"/>
    </location>
</feature>
<feature type="transmembrane region" description="Helical" evidence="8">
    <location>
        <begin position="344"/>
        <end position="366"/>
    </location>
</feature>
<feature type="transmembrane region" description="Helical" evidence="8">
    <location>
        <begin position="247"/>
        <end position="266"/>
    </location>
</feature>
<sequence length="637" mass="66088">MGATLAAPRTAAPRDAGRREHLPALDGLRGVAIAGVLLFHAGHLGGGFLGVDLFFALSGYLITDLLLREVEATGTVSLPAFWARRARRLLPALAVLLAVVTLATWAVGDADLRRSALSDGPWVQANLVNWHLLGQSAGYWEGFGVGRVFGHLWSVAVEEQFYLVWPVLVLLLARGARGSGGAAGRRVALAALLGSLASLALVLVLADPADTTRVYTGTDTRASSLLLGALLATAPARHVLGRAVGRWAGVVLLVLAGGVAALWGVADGEASPWLFQGGLFAHSLAAALVVALCVRAPGSAVARVLGAWPLRTLGLVSYSLYLWHWPVFLLLSEDRLGLDGWPRTLVVCAVSLALAALSTVLVENPVRFRAGWARGRTGLVALVATTAALALFWVVVPRPVAPVVDADAVAGPSAGSSAAGSAGDGISTVLLLGDSVAAGEALPLGAALDAAGVTLESLAADGGGGVVGPLGEATWEQLPGAVATARPDVVVYQLTTYDWGTAQEQRAGYERLVRMVSDAGADLVLVPSPPIRPDEFYAPHMDELAGAERVAREVAEASGGRAVYLDSAPVWGEAYERVRDGVPDRSADGIHTCPQGAARFTGWLLGELAQRYPGFAPADPEAWLDAGWAADPRFTGC</sequence>
<dbReference type="SUPFAM" id="SSF52266">
    <property type="entry name" value="SGNH hydrolase"/>
    <property type="match status" value="1"/>
</dbReference>
<evidence type="ECO:0000256" key="6">
    <source>
        <dbReference type="ARBA" id="ARBA00023136"/>
    </source>
</evidence>
<dbReference type="AlphaFoldDB" id="A0A8H9L7U8"/>
<feature type="transmembrane region" description="Helical" evidence="8">
    <location>
        <begin position="305"/>
        <end position="324"/>
    </location>
</feature>
<keyword evidence="5 8" id="KW-1133">Transmembrane helix</keyword>
<dbReference type="RefSeq" id="WP_171103586.1">
    <property type="nucleotide sequence ID" value="NZ_BMPT01000023.1"/>
</dbReference>
<keyword evidence="6 8" id="KW-0472">Membrane</keyword>
<evidence type="ECO:0000256" key="4">
    <source>
        <dbReference type="ARBA" id="ARBA00022692"/>
    </source>
</evidence>
<name>A0A8H9L7U8_9MICO</name>
<evidence type="ECO:0000256" key="3">
    <source>
        <dbReference type="ARBA" id="ARBA00022679"/>
    </source>
</evidence>
<dbReference type="InterPro" id="IPR050879">
    <property type="entry name" value="Acyltransferase_3"/>
</dbReference>
<dbReference type="Proteomes" id="UP000655589">
    <property type="component" value="Unassembled WGS sequence"/>
</dbReference>
<dbReference type="GO" id="GO:0016747">
    <property type="term" value="F:acyltransferase activity, transferring groups other than amino-acyl groups"/>
    <property type="evidence" value="ECO:0007669"/>
    <property type="project" value="InterPro"/>
</dbReference>
<protein>
    <recommendedName>
        <fullName evidence="9">Acyltransferase 3 domain-containing protein</fullName>
    </recommendedName>
</protein>
<gene>
    <name evidence="10" type="ORF">GCM10010102_41270</name>
</gene>
<evidence type="ECO:0000256" key="7">
    <source>
        <dbReference type="ARBA" id="ARBA00023315"/>
    </source>
</evidence>
<reference evidence="10" key="2">
    <citation type="submission" date="2020-09" db="EMBL/GenBank/DDBJ databases">
        <authorList>
            <person name="Sun Q."/>
            <person name="Ohkuma M."/>
        </authorList>
    </citation>
    <scope>NUCLEOTIDE SEQUENCE</scope>
    <source>
        <strain evidence="10">JCM 3051</strain>
    </source>
</reference>
<keyword evidence="2" id="KW-1003">Cell membrane</keyword>
<evidence type="ECO:0000313" key="10">
    <source>
        <dbReference type="EMBL" id="GGM41493.1"/>
    </source>
</evidence>
<reference evidence="10" key="1">
    <citation type="journal article" date="2014" name="Int. J. Syst. Evol. Microbiol.">
        <title>Complete genome sequence of Corynebacterium casei LMG S-19264T (=DSM 44701T), isolated from a smear-ripened cheese.</title>
        <authorList>
            <consortium name="US DOE Joint Genome Institute (JGI-PGF)"/>
            <person name="Walter F."/>
            <person name="Albersmeier A."/>
            <person name="Kalinowski J."/>
            <person name="Ruckert C."/>
        </authorList>
    </citation>
    <scope>NUCLEOTIDE SEQUENCE</scope>
    <source>
        <strain evidence="10">JCM 3051</strain>
    </source>
</reference>
<evidence type="ECO:0000256" key="1">
    <source>
        <dbReference type="ARBA" id="ARBA00004651"/>
    </source>
</evidence>
<evidence type="ECO:0000256" key="8">
    <source>
        <dbReference type="SAM" id="Phobius"/>
    </source>
</evidence>
<feature type="transmembrane region" description="Helical" evidence="8">
    <location>
        <begin position="272"/>
        <end position="293"/>
    </location>
</feature>
<evidence type="ECO:0000256" key="2">
    <source>
        <dbReference type="ARBA" id="ARBA00022475"/>
    </source>
</evidence>
<keyword evidence="7" id="KW-0012">Acyltransferase</keyword>
<feature type="transmembrane region" description="Helical" evidence="8">
    <location>
        <begin position="160"/>
        <end position="176"/>
    </location>
</feature>
<dbReference type="Gene3D" id="3.40.50.1110">
    <property type="entry name" value="SGNH hydrolase"/>
    <property type="match status" value="1"/>
</dbReference>
<feature type="transmembrane region" description="Helical" evidence="8">
    <location>
        <begin position="188"/>
        <end position="206"/>
    </location>
</feature>
<keyword evidence="4 8" id="KW-0812">Transmembrane</keyword>
<dbReference type="GO" id="GO:0009103">
    <property type="term" value="P:lipopolysaccharide biosynthetic process"/>
    <property type="evidence" value="ECO:0007669"/>
    <property type="project" value="TreeGrafter"/>
</dbReference>
<proteinExistence type="predicted"/>
<dbReference type="Pfam" id="PF01757">
    <property type="entry name" value="Acyl_transf_3"/>
    <property type="match status" value="1"/>
</dbReference>
<comment type="subcellular location">
    <subcellularLocation>
        <location evidence="1">Cell membrane</location>
        <topology evidence="1">Multi-pass membrane protein</topology>
    </subcellularLocation>
</comment>
<comment type="caution">
    <text evidence="10">The sequence shown here is derived from an EMBL/GenBank/DDBJ whole genome shotgun (WGS) entry which is preliminary data.</text>
</comment>
<feature type="transmembrane region" description="Helical" evidence="8">
    <location>
        <begin position="378"/>
        <end position="396"/>
    </location>
</feature>
<dbReference type="EMBL" id="BMPT01000023">
    <property type="protein sequence ID" value="GGM41493.1"/>
    <property type="molecule type" value="Genomic_DNA"/>
</dbReference>
<keyword evidence="3" id="KW-0808">Transferase</keyword>
<organism evidence="10 11">
    <name type="scientific">Promicromonospora citrea</name>
    <dbReference type="NCBI Taxonomy" id="43677"/>
    <lineage>
        <taxon>Bacteria</taxon>
        <taxon>Bacillati</taxon>
        <taxon>Actinomycetota</taxon>
        <taxon>Actinomycetes</taxon>
        <taxon>Micrococcales</taxon>
        <taxon>Promicromonosporaceae</taxon>
        <taxon>Promicromonospora</taxon>
    </lineage>
</organism>
<dbReference type="GO" id="GO:0005886">
    <property type="term" value="C:plasma membrane"/>
    <property type="evidence" value="ECO:0007669"/>
    <property type="project" value="UniProtKB-SubCell"/>
</dbReference>
<keyword evidence="11" id="KW-1185">Reference proteome</keyword>
<dbReference type="CDD" id="cd00229">
    <property type="entry name" value="SGNH_hydrolase"/>
    <property type="match status" value="1"/>
</dbReference>
<evidence type="ECO:0000259" key="9">
    <source>
        <dbReference type="Pfam" id="PF01757"/>
    </source>
</evidence>
<dbReference type="InterPro" id="IPR036514">
    <property type="entry name" value="SGNH_hydro_sf"/>
</dbReference>
<evidence type="ECO:0000313" key="11">
    <source>
        <dbReference type="Proteomes" id="UP000655589"/>
    </source>
</evidence>
<accession>A0A8H9L7U8</accession>
<dbReference type="InterPro" id="IPR002656">
    <property type="entry name" value="Acyl_transf_3_dom"/>
</dbReference>
<feature type="transmembrane region" description="Helical" evidence="8">
    <location>
        <begin position="88"/>
        <end position="108"/>
    </location>
</feature>
<evidence type="ECO:0000256" key="5">
    <source>
        <dbReference type="ARBA" id="ARBA00022989"/>
    </source>
</evidence>
<dbReference type="PANTHER" id="PTHR23028:SF53">
    <property type="entry name" value="ACYL_TRANSF_3 DOMAIN-CONTAINING PROTEIN"/>
    <property type="match status" value="1"/>
</dbReference>